<dbReference type="GO" id="GO:0006310">
    <property type="term" value="P:DNA recombination"/>
    <property type="evidence" value="ECO:0007669"/>
    <property type="project" value="InterPro"/>
</dbReference>
<dbReference type="PANTHER" id="PTHR47810">
    <property type="entry name" value="DNA LIGASE"/>
    <property type="match status" value="1"/>
</dbReference>
<keyword evidence="10" id="KW-1185">Reference proteome</keyword>
<dbReference type="PROSITE" id="PS50160">
    <property type="entry name" value="DNA_LIGASE_A3"/>
    <property type="match status" value="1"/>
</dbReference>
<keyword evidence="3" id="KW-0235">DNA replication</keyword>
<dbReference type="CDD" id="cd08041">
    <property type="entry name" value="OBF_kDNA_ligase_like"/>
    <property type="match status" value="1"/>
</dbReference>
<dbReference type="SUPFAM" id="SSF50249">
    <property type="entry name" value="Nucleic acid-binding proteins"/>
    <property type="match status" value="1"/>
</dbReference>
<dbReference type="Gene3D" id="2.40.50.140">
    <property type="entry name" value="Nucleic acid-binding proteins"/>
    <property type="match status" value="1"/>
</dbReference>
<feature type="domain" description="ATP-dependent DNA ligase family profile" evidence="8">
    <location>
        <begin position="119"/>
        <end position="214"/>
    </location>
</feature>
<dbReference type="EMBL" id="LIWG01000023">
    <property type="protein sequence ID" value="MBE3608883.1"/>
    <property type="molecule type" value="Genomic_DNA"/>
</dbReference>
<organism evidence="9 10">
    <name type="scientific">Campylobacter californiensis</name>
    <dbReference type="NCBI Taxonomy" id="1032243"/>
    <lineage>
        <taxon>Bacteria</taxon>
        <taxon>Pseudomonadati</taxon>
        <taxon>Campylobacterota</taxon>
        <taxon>Epsilonproteobacteria</taxon>
        <taxon>Campylobacterales</taxon>
        <taxon>Campylobacteraceae</taxon>
        <taxon>Campylobacter</taxon>
    </lineage>
</organism>
<evidence type="ECO:0000256" key="4">
    <source>
        <dbReference type="ARBA" id="ARBA00022763"/>
    </source>
</evidence>
<dbReference type="AlphaFoldDB" id="A0AAW3ZYP5"/>
<keyword evidence="7" id="KW-0732">Signal</keyword>
<evidence type="ECO:0000256" key="3">
    <source>
        <dbReference type="ARBA" id="ARBA00022705"/>
    </source>
</evidence>
<gene>
    <name evidence="9" type="ORF">CCAL9337_09185</name>
</gene>
<dbReference type="InterPro" id="IPR050326">
    <property type="entry name" value="NAD_dep_DNA_ligaseB"/>
</dbReference>
<keyword evidence="4" id="KW-0227">DNA damage</keyword>
<dbReference type="RefSeq" id="WP_170017276.1">
    <property type="nucleotide sequence ID" value="NZ_CP012545.1"/>
</dbReference>
<evidence type="ECO:0000256" key="2">
    <source>
        <dbReference type="ARBA" id="ARBA00022598"/>
    </source>
</evidence>
<evidence type="ECO:0000313" key="10">
    <source>
        <dbReference type="Proteomes" id="UP000650616"/>
    </source>
</evidence>
<comment type="caution">
    <text evidence="9">The sequence shown here is derived from an EMBL/GenBank/DDBJ whole genome shotgun (WGS) entry which is preliminary data.</text>
</comment>
<dbReference type="InterPro" id="IPR029319">
    <property type="entry name" value="DNA_ligase_OB"/>
</dbReference>
<dbReference type="NCBIfam" id="NF006592">
    <property type="entry name" value="PRK09125.1"/>
    <property type="match status" value="1"/>
</dbReference>
<dbReference type="Pfam" id="PF14743">
    <property type="entry name" value="DNA_ligase_OB_2"/>
    <property type="match status" value="1"/>
</dbReference>
<protein>
    <submittedName>
        <fullName evidence="9">DNA ligase</fullName>
    </submittedName>
</protein>
<keyword evidence="5" id="KW-0234">DNA repair</keyword>
<dbReference type="PROSITE" id="PS00333">
    <property type="entry name" value="DNA_LIGASE_A2"/>
    <property type="match status" value="1"/>
</dbReference>
<feature type="chain" id="PRO_5043598978" evidence="7">
    <location>
        <begin position="18"/>
        <end position="271"/>
    </location>
</feature>
<comment type="cofactor">
    <cofactor evidence="1">
        <name>a divalent metal cation</name>
        <dbReference type="ChEBI" id="CHEBI:60240"/>
    </cofactor>
</comment>
<name>A0AAW3ZYP5_9BACT</name>
<dbReference type="GO" id="GO:0005524">
    <property type="term" value="F:ATP binding"/>
    <property type="evidence" value="ECO:0007669"/>
    <property type="project" value="InterPro"/>
</dbReference>
<accession>A0AAW3ZYP5</accession>
<feature type="signal peptide" evidence="7">
    <location>
        <begin position="1"/>
        <end position="17"/>
    </location>
</feature>
<evidence type="ECO:0000256" key="7">
    <source>
        <dbReference type="SAM" id="SignalP"/>
    </source>
</evidence>
<evidence type="ECO:0000256" key="1">
    <source>
        <dbReference type="ARBA" id="ARBA00001968"/>
    </source>
</evidence>
<comment type="catalytic activity">
    <reaction evidence="6">
        <text>ATP + (deoxyribonucleotide)n-3'-hydroxyl + 5'-phospho-(deoxyribonucleotide)m = (deoxyribonucleotide)n+m + AMP + diphosphate.</text>
        <dbReference type="EC" id="6.5.1.1"/>
    </reaction>
</comment>
<evidence type="ECO:0000256" key="5">
    <source>
        <dbReference type="ARBA" id="ARBA00023204"/>
    </source>
</evidence>
<dbReference type="InterPro" id="IPR012340">
    <property type="entry name" value="NA-bd_OB-fold"/>
</dbReference>
<dbReference type="Gene3D" id="3.30.470.30">
    <property type="entry name" value="DNA ligase/mRNA capping enzyme"/>
    <property type="match status" value="1"/>
</dbReference>
<dbReference type="CDD" id="cd07896">
    <property type="entry name" value="Adenylation_kDNA_ligase_like"/>
    <property type="match status" value="1"/>
</dbReference>
<proteinExistence type="predicted"/>
<dbReference type="Proteomes" id="UP000650616">
    <property type="component" value="Unassembled WGS sequence"/>
</dbReference>
<sequence length="271" mass="30717">MKMLFALFLVFVASCFAKEPMLLKVYKGDENLSTWMMSEKLDGVRGIWNGNTLKSRANLAISTPKSWLSCFPNFSLDGEIYSRSLDFERITSIVNSSQDKGWSELEYHVFDLPNEDGSLIQRLEILRNYLDKNPCPQIKIIEQLPAISHENVVKFLDKVTLNGGEGVVVRDPNASYQSGRSDKILKLKKFLDDECEIIKINAGRGKFQGFMGSLTCRNLKDAATFKIGSGFSDKMRKNPPAIGTIITYKYQNLTKNGLPRFPVFLRIREGH</sequence>
<reference evidence="9 10" key="1">
    <citation type="submission" date="2015-08" db="EMBL/GenBank/DDBJ databases">
        <title>Comparative genomics of the Campylobacter concisus group.</title>
        <authorList>
            <person name="Yee E."/>
            <person name="Chapman M.H."/>
            <person name="Huynh S."/>
            <person name="Bono J.L."/>
            <person name="On S.L."/>
            <person name="St Leger J."/>
            <person name="Foster G."/>
            <person name="Parker C.T."/>
            <person name="Miller W.G."/>
        </authorList>
    </citation>
    <scope>NUCLEOTIDE SEQUENCE [LARGE SCALE GENOMIC DNA]</scope>
    <source>
        <strain evidence="9 10">RM9337</strain>
    </source>
</reference>
<evidence type="ECO:0000259" key="8">
    <source>
        <dbReference type="PROSITE" id="PS50160"/>
    </source>
</evidence>
<dbReference type="InterPro" id="IPR016059">
    <property type="entry name" value="DNA_ligase_ATP-dep_CS"/>
</dbReference>
<dbReference type="Pfam" id="PF01068">
    <property type="entry name" value="DNA_ligase_A_M"/>
    <property type="match status" value="1"/>
</dbReference>
<evidence type="ECO:0000313" key="9">
    <source>
        <dbReference type="EMBL" id="MBE3608883.1"/>
    </source>
</evidence>
<keyword evidence="2 9" id="KW-0436">Ligase</keyword>
<dbReference type="PROSITE" id="PS51257">
    <property type="entry name" value="PROKAR_LIPOPROTEIN"/>
    <property type="match status" value="1"/>
</dbReference>
<dbReference type="GO" id="GO:0006260">
    <property type="term" value="P:DNA replication"/>
    <property type="evidence" value="ECO:0007669"/>
    <property type="project" value="UniProtKB-KW"/>
</dbReference>
<dbReference type="GO" id="GO:0006281">
    <property type="term" value="P:DNA repair"/>
    <property type="evidence" value="ECO:0007669"/>
    <property type="project" value="UniProtKB-KW"/>
</dbReference>
<dbReference type="Gene3D" id="3.30.1490.70">
    <property type="match status" value="1"/>
</dbReference>
<evidence type="ECO:0000256" key="6">
    <source>
        <dbReference type="ARBA" id="ARBA00034003"/>
    </source>
</evidence>
<dbReference type="GO" id="GO:0003910">
    <property type="term" value="F:DNA ligase (ATP) activity"/>
    <property type="evidence" value="ECO:0007669"/>
    <property type="project" value="UniProtKB-EC"/>
</dbReference>
<dbReference type="PANTHER" id="PTHR47810:SF1">
    <property type="entry name" value="DNA LIGASE B"/>
    <property type="match status" value="1"/>
</dbReference>
<dbReference type="InterPro" id="IPR012310">
    <property type="entry name" value="DNA_ligase_ATP-dep_cent"/>
</dbReference>
<dbReference type="SUPFAM" id="SSF56091">
    <property type="entry name" value="DNA ligase/mRNA capping enzyme, catalytic domain"/>
    <property type="match status" value="1"/>
</dbReference>